<keyword evidence="1" id="KW-0472">Membrane</keyword>
<evidence type="ECO:0000313" key="2">
    <source>
        <dbReference type="EMBL" id="TDT37787.1"/>
    </source>
</evidence>
<dbReference type="RefSeq" id="WP_133736979.1">
    <property type="nucleotide sequence ID" value="NZ_SOAX01000007.1"/>
</dbReference>
<keyword evidence="1" id="KW-0812">Transmembrane</keyword>
<evidence type="ECO:0000313" key="3">
    <source>
        <dbReference type="Proteomes" id="UP000295830"/>
    </source>
</evidence>
<feature type="transmembrane region" description="Helical" evidence="1">
    <location>
        <begin position="70"/>
        <end position="90"/>
    </location>
</feature>
<comment type="caution">
    <text evidence="2">The sequence shown here is derived from an EMBL/GenBank/DDBJ whole genome shotgun (WGS) entry which is preliminary data.</text>
</comment>
<dbReference type="Pfam" id="PF09842">
    <property type="entry name" value="DUF2069"/>
    <property type="match status" value="1"/>
</dbReference>
<dbReference type="EMBL" id="SOAX01000007">
    <property type="protein sequence ID" value="TDT37787.1"/>
    <property type="molecule type" value="Genomic_DNA"/>
</dbReference>
<keyword evidence="1" id="KW-1133">Transmembrane helix</keyword>
<reference evidence="2 3" key="1">
    <citation type="submission" date="2019-03" db="EMBL/GenBank/DDBJ databases">
        <title>Genomic Encyclopedia of Type Strains, Phase IV (KMG-IV): sequencing the most valuable type-strain genomes for metagenomic binning, comparative biology and taxonomic classification.</title>
        <authorList>
            <person name="Goeker M."/>
        </authorList>
    </citation>
    <scope>NUCLEOTIDE SEQUENCE [LARGE SCALE GENOMIC DNA]</scope>
    <source>
        <strain evidence="2 3">DSM 15505</strain>
    </source>
</reference>
<dbReference type="AlphaFoldDB" id="A0A4R7JL16"/>
<gene>
    <name evidence="2" type="ORF">DES49_2747</name>
</gene>
<protein>
    <submittedName>
        <fullName evidence="2">Putative membrane protein</fullName>
    </submittedName>
</protein>
<proteinExistence type="predicted"/>
<feature type="transmembrane region" description="Helical" evidence="1">
    <location>
        <begin position="41"/>
        <end position="63"/>
    </location>
</feature>
<feature type="transmembrane region" description="Helical" evidence="1">
    <location>
        <begin position="96"/>
        <end position="115"/>
    </location>
</feature>
<dbReference type="InterPro" id="IPR018643">
    <property type="entry name" value="DUF2069_membrane"/>
</dbReference>
<dbReference type="PROSITE" id="PS51257">
    <property type="entry name" value="PROKAR_LIPOPROTEIN"/>
    <property type="match status" value="1"/>
</dbReference>
<keyword evidence="3" id="KW-1185">Reference proteome</keyword>
<dbReference type="Proteomes" id="UP000295830">
    <property type="component" value="Unassembled WGS sequence"/>
</dbReference>
<feature type="transmembrane region" description="Helical" evidence="1">
    <location>
        <begin position="12"/>
        <end position="35"/>
    </location>
</feature>
<name>A0A4R7JL16_9GAMM</name>
<evidence type="ECO:0000256" key="1">
    <source>
        <dbReference type="SAM" id="Phobius"/>
    </source>
</evidence>
<organism evidence="2 3">
    <name type="scientific">Halospina denitrificans</name>
    <dbReference type="NCBI Taxonomy" id="332522"/>
    <lineage>
        <taxon>Bacteria</taxon>
        <taxon>Pseudomonadati</taxon>
        <taxon>Pseudomonadota</taxon>
        <taxon>Gammaproteobacteria</taxon>
        <taxon>Halospina</taxon>
    </lineage>
</organism>
<sequence>MTTAVRRYSDLPLAHWLALACFFGLILVLAVTTFWPSPVEGASPVVILTVKILPLLIFVPGLLRARNTTYIWACFMLMIYFIPFSASAYLNSWPATTLILLTLTIAFFTAAMFKLKHDPRNPGMNQTAEQP</sequence>
<accession>A0A4R7JL16</accession>
<dbReference type="OrthoDB" id="5569826at2"/>